<dbReference type="AlphaFoldDB" id="A0A9Q9DSF1"/>
<dbReference type="InterPro" id="IPR056867">
    <property type="entry name" value="LRR_15"/>
</dbReference>
<feature type="domain" description="Leucine-rich repeat" evidence="1">
    <location>
        <begin position="174"/>
        <end position="331"/>
    </location>
</feature>
<accession>A0A9Q9DSF1</accession>
<evidence type="ECO:0000259" key="1">
    <source>
        <dbReference type="Pfam" id="PF24969"/>
    </source>
</evidence>
<dbReference type="Proteomes" id="UP001056012">
    <property type="component" value="Chromosome 3"/>
</dbReference>
<dbReference type="Pfam" id="PF24969">
    <property type="entry name" value="LRR_15"/>
    <property type="match status" value="1"/>
</dbReference>
<dbReference type="OrthoDB" id="3690364at2759"/>
<sequence length="351" mass="40052">MANPSPLPAHGSTSPNAASLSGIPDELLLNIIVHLHDDEDALAKLCRTDKRCKRFAQEVLYGFIRKDRAARAVARWPWLAKDVRFLECWLQEPTDKEIYLRILEYACGVRGIRMDLRHYKFSIQPMVLACLGLFNKAVDRPMDSPNQFSRLKYILIGNGSLLASPLPMKNMSTLFRLPALEHLRLRGFYQTTPFRDWTVSTSTSSIKCLWIFDSMMDVTAVVQMVQSVKALQNFGYEYSTRHWEPFGREDIPVSHLPAHFWKPLGDAMKQHQYSLKCLKAFETVDKALAHNGYPDGRNVGFFGSFADFPQLEHIHLPIESLLDIQAGEDDLSRYLPKQLLHFSGIIDSSNP</sequence>
<proteinExistence type="predicted"/>
<evidence type="ECO:0000313" key="2">
    <source>
        <dbReference type="EMBL" id="USP76960.1"/>
    </source>
</evidence>
<dbReference type="EMBL" id="CP089276">
    <property type="protein sequence ID" value="USP76960.1"/>
    <property type="molecule type" value="Genomic_DNA"/>
</dbReference>
<name>A0A9Q9DSF1_CURCL</name>
<reference evidence="2" key="1">
    <citation type="submission" date="2021-12" db="EMBL/GenBank/DDBJ databases">
        <title>Curvularia clavata genome.</title>
        <authorList>
            <person name="Cao Y."/>
        </authorList>
    </citation>
    <scope>NUCLEOTIDE SEQUENCE</scope>
    <source>
        <strain evidence="2">Yc1106</strain>
    </source>
</reference>
<organism evidence="2 3">
    <name type="scientific">Curvularia clavata</name>
    <dbReference type="NCBI Taxonomy" id="95742"/>
    <lineage>
        <taxon>Eukaryota</taxon>
        <taxon>Fungi</taxon>
        <taxon>Dikarya</taxon>
        <taxon>Ascomycota</taxon>
        <taxon>Pezizomycotina</taxon>
        <taxon>Dothideomycetes</taxon>
        <taxon>Pleosporomycetidae</taxon>
        <taxon>Pleosporales</taxon>
        <taxon>Pleosporineae</taxon>
        <taxon>Pleosporaceae</taxon>
        <taxon>Curvularia</taxon>
    </lineage>
</organism>
<evidence type="ECO:0000313" key="3">
    <source>
        <dbReference type="Proteomes" id="UP001056012"/>
    </source>
</evidence>
<dbReference type="VEuPathDB" id="FungiDB:yc1106_04234"/>
<keyword evidence="3" id="KW-1185">Reference proteome</keyword>
<protein>
    <recommendedName>
        <fullName evidence="1">Leucine-rich repeat domain-containing protein</fullName>
    </recommendedName>
</protein>
<gene>
    <name evidence="2" type="ORF">yc1106_04234</name>
</gene>